<feature type="compositionally biased region" description="Low complexity" evidence="2">
    <location>
        <begin position="1"/>
        <end position="13"/>
    </location>
</feature>
<feature type="region of interest" description="Disordered" evidence="2">
    <location>
        <begin position="1"/>
        <end position="33"/>
    </location>
</feature>
<dbReference type="PROSITE" id="PS50157">
    <property type="entry name" value="ZINC_FINGER_C2H2_2"/>
    <property type="match status" value="1"/>
</dbReference>
<dbReference type="InterPro" id="IPR018200">
    <property type="entry name" value="USP_CS"/>
</dbReference>
<keyword evidence="1" id="KW-0862">Zinc</keyword>
<dbReference type="InterPro" id="IPR043502">
    <property type="entry name" value="DNA/RNA_pol_sf"/>
</dbReference>
<sequence length="1598" mass="181436">ARNHHPAAPDAPGTAPPACTPPELDPQTPTVPSAFNYAATQTDVYSALPVRQQEPPGSQFPGLQSHHLSQMDIDDHAALPTRASNKSLLFPRSGRSQAVTGDTASGTQVKPNQFANELFDEHYNELASALRRPRLLIPLYLDYEWSPGMQDHLEYTTSFQAPGFMNWHVVHSSGKDRTGVLCMIRSSLISAYRIRTAEVIPGRLLHLRLMFQAPLDLLCTYQHAWNLQNKALRGPDKTDAMLKLRRRVWDQMDKWLSSIPQSHGCAIIGDLNQSVPADPPVSGPGLPVSHSPPHPDQTVLMDILRAHQCCILNTWGRSKSCYANLKLRNTCMIWWHRTYNRPTNHDSTRLDLVRRDLARWRRSGAPAQALFRMWYFTIKLQAHTRALRKACRQKKTDAVAEVVRSSDIYAAAQRFAPKAPRRRLQLRRADGRLQTHEEEFQQITDHFQALYDGPDMATPCLPEDIDVTAEEIQSALQRLRPGKAMPSTSAPAALWKLFGPEVVQSGMYVSCRLQPFVTSFLDSQPQFAYVQGRTLAQSLERVLGCQLSLDISCAYDHVPRWALESALREAQVPESLTQLVLLIHHQATIRIRHFDQETYIKLRRGLRQGCGLASLLWALYSGWLLRRMDDPNLLSVARSATVYADDQHYSWIIRSSSDLEHAYKAIRHVLQQLRQHGLCISVDKTVILLELKGSLAAKLSARYVVHTEQGPHMKFVIGGHTLLIKLVPKHTYLGAIISYHKFESETFRHRLNIAKGSFTRLRVILHNRSVPLKLRLRLWQGCIWPAILHGLDCTGLLPADFQALQSQLIKQARSIAKSFSMFTRESNYDFLKRLKIDDPVRRLRNAIRRRYQQDDQLGPGLTPGPEQLQWRALVSSMLFDTPSTWQTQTKPTPRTQLICVQNVLNEVFTCLECGQQFVTAAALKRHTYCMHMDQRQQDERSKATQQARKHSPMEHSHQGMPQCRHCMYKFTTWHAFFHHVSAKCCAFLRAIYNTDNPEVTILPQLNDALVDSPDIIALARDCSWQDLATLPQAKHPEQDTMIQECIADIKKSNISVANPCQFCGQSYSRRDPRSKIMFGTFSGEIPVPSELREATQELDTLKALLPSLPQTFAMDLEEQEDAQAKQLAELKAIISMLTTLVLRQEIQLSVSRQDTAYVVFIKTQGQDNLAQSLYCIGDQWHQMKQSSPEKLKAPMRAVLFQHFVETIKLRFHQMLASPSSRSQAQELGLISAKDPLIPGLRWDPAAKTHVQEDRIEPLRPEEITASLDRLLILASKEFVVTRFHGMRKLSEEYTSPTLGMFLEIGNRTSEAQEAWELLHKLTQSAAWMAGGCYLRHERLQLSALAKRLALIYAACHVGSLSTVFESGSCQFVRNLIKRSNTTVVHLWSHPMWVALTRGWRRPGDQHDTAEFLQFLCQGSLLVRSSLETAWQARALQGTEWCIKDSGQSALLLLPSPGNVQDDHTCVVTAQRLLSLWQQQPNLHAAIFPAAILVLQVCRFHFEADNHVATKRRYQVIPDSLLALPCFTGIDSQCREVWYQLNSVVIHLGEAPTRGHYQTILQDETCAYLADDGREAKRVSDTFLDSTQRDSYLLIYIRS</sequence>
<dbReference type="Pfam" id="PF00443">
    <property type="entry name" value="UCH"/>
    <property type="match status" value="1"/>
</dbReference>
<dbReference type="PANTHER" id="PTHR47027:SF20">
    <property type="entry name" value="REVERSE TRANSCRIPTASE-LIKE PROTEIN WITH RNA-DIRECTED DNA POLYMERASE DOMAIN"/>
    <property type="match status" value="1"/>
</dbReference>
<dbReference type="InterPro" id="IPR013087">
    <property type="entry name" value="Znf_C2H2_type"/>
</dbReference>
<dbReference type="CDD" id="cd02257">
    <property type="entry name" value="Peptidase_C19"/>
    <property type="match status" value="1"/>
</dbReference>
<protein>
    <recommendedName>
        <fullName evidence="3">C2H2-type domain-containing protein</fullName>
    </recommendedName>
</protein>
<dbReference type="PANTHER" id="PTHR47027">
    <property type="entry name" value="REVERSE TRANSCRIPTASE DOMAIN-CONTAINING PROTEIN"/>
    <property type="match status" value="1"/>
</dbReference>
<dbReference type="SUPFAM" id="SSF56672">
    <property type="entry name" value="DNA/RNA polymerases"/>
    <property type="match status" value="1"/>
</dbReference>
<comment type="caution">
    <text evidence="4">The sequence shown here is derived from an EMBL/GenBank/DDBJ whole genome shotgun (WGS) entry which is preliminary data.</text>
</comment>
<dbReference type="InterPro" id="IPR038765">
    <property type="entry name" value="Papain-like_cys_pep_sf"/>
</dbReference>
<keyword evidence="1" id="KW-0863">Zinc-finger</keyword>
<evidence type="ECO:0000259" key="3">
    <source>
        <dbReference type="PROSITE" id="PS50157"/>
    </source>
</evidence>
<name>A0A813C0L8_9DINO</name>
<evidence type="ECO:0000256" key="1">
    <source>
        <dbReference type="PROSITE-ProRule" id="PRU00042"/>
    </source>
</evidence>
<dbReference type="SMART" id="SM00355">
    <property type="entry name" value="ZnF_C2H2"/>
    <property type="match status" value="2"/>
</dbReference>
<organism evidence="4 5">
    <name type="scientific">Symbiodinium necroappetens</name>
    <dbReference type="NCBI Taxonomy" id="1628268"/>
    <lineage>
        <taxon>Eukaryota</taxon>
        <taxon>Sar</taxon>
        <taxon>Alveolata</taxon>
        <taxon>Dinophyceae</taxon>
        <taxon>Suessiales</taxon>
        <taxon>Symbiodiniaceae</taxon>
        <taxon>Symbiodinium</taxon>
    </lineage>
</organism>
<feature type="region of interest" description="Disordered" evidence="2">
    <location>
        <begin position="85"/>
        <end position="109"/>
    </location>
</feature>
<evidence type="ECO:0000313" key="5">
    <source>
        <dbReference type="Proteomes" id="UP000601435"/>
    </source>
</evidence>
<dbReference type="GO" id="GO:0004843">
    <property type="term" value="F:cysteine-type deubiquitinase activity"/>
    <property type="evidence" value="ECO:0007669"/>
    <property type="project" value="InterPro"/>
</dbReference>
<keyword evidence="5" id="KW-1185">Reference proteome</keyword>
<dbReference type="Proteomes" id="UP000601435">
    <property type="component" value="Unassembled WGS sequence"/>
</dbReference>
<feature type="compositionally biased region" description="Polar residues" evidence="2">
    <location>
        <begin position="94"/>
        <end position="109"/>
    </location>
</feature>
<dbReference type="GO" id="GO:0008270">
    <property type="term" value="F:zinc ion binding"/>
    <property type="evidence" value="ECO:0007669"/>
    <property type="project" value="UniProtKB-KW"/>
</dbReference>
<evidence type="ECO:0000313" key="4">
    <source>
        <dbReference type="EMBL" id="CAE7936262.1"/>
    </source>
</evidence>
<dbReference type="InterPro" id="IPR000477">
    <property type="entry name" value="RT_dom"/>
</dbReference>
<evidence type="ECO:0000256" key="2">
    <source>
        <dbReference type="SAM" id="MobiDB-lite"/>
    </source>
</evidence>
<feature type="compositionally biased region" description="Pro residues" evidence="2">
    <location>
        <begin position="14"/>
        <end position="24"/>
    </location>
</feature>
<dbReference type="GO" id="GO:0016579">
    <property type="term" value="P:protein deubiquitination"/>
    <property type="evidence" value="ECO:0007669"/>
    <property type="project" value="InterPro"/>
</dbReference>
<gene>
    <name evidence="4" type="ORF">SNEC2469_LOCUS32773</name>
</gene>
<reference evidence="4" key="1">
    <citation type="submission" date="2021-02" db="EMBL/GenBank/DDBJ databases">
        <authorList>
            <person name="Dougan E. K."/>
            <person name="Rhodes N."/>
            <person name="Thang M."/>
            <person name="Chan C."/>
        </authorList>
    </citation>
    <scope>NUCLEOTIDE SEQUENCE</scope>
</reference>
<keyword evidence="1" id="KW-0479">Metal-binding</keyword>
<dbReference type="SUPFAM" id="SSF54001">
    <property type="entry name" value="Cysteine proteinases"/>
    <property type="match status" value="1"/>
</dbReference>
<proteinExistence type="predicted"/>
<dbReference type="Gene3D" id="3.90.70.10">
    <property type="entry name" value="Cysteine proteinases"/>
    <property type="match status" value="1"/>
</dbReference>
<dbReference type="PROSITE" id="PS00973">
    <property type="entry name" value="USP_2"/>
    <property type="match status" value="1"/>
</dbReference>
<accession>A0A813C0L8</accession>
<dbReference type="OrthoDB" id="443213at2759"/>
<dbReference type="PROSITE" id="PS00028">
    <property type="entry name" value="ZINC_FINGER_C2H2_1"/>
    <property type="match status" value="1"/>
</dbReference>
<feature type="domain" description="C2H2-type" evidence="3">
    <location>
        <begin position="908"/>
        <end position="936"/>
    </location>
</feature>
<feature type="region of interest" description="Disordered" evidence="2">
    <location>
        <begin position="934"/>
        <end position="956"/>
    </location>
</feature>
<dbReference type="EMBL" id="CAJNJA010084030">
    <property type="protein sequence ID" value="CAE7936262.1"/>
    <property type="molecule type" value="Genomic_DNA"/>
</dbReference>
<dbReference type="Pfam" id="PF00078">
    <property type="entry name" value="RVT_1"/>
    <property type="match status" value="1"/>
</dbReference>
<dbReference type="InterPro" id="IPR001394">
    <property type="entry name" value="Peptidase_C19_UCH"/>
</dbReference>
<feature type="non-terminal residue" evidence="4">
    <location>
        <position position="1598"/>
    </location>
</feature>